<evidence type="ECO:0000313" key="2">
    <source>
        <dbReference type="Proteomes" id="UP001190700"/>
    </source>
</evidence>
<dbReference type="EMBL" id="LGRX02027947">
    <property type="protein sequence ID" value="KAK3248580.1"/>
    <property type="molecule type" value="Genomic_DNA"/>
</dbReference>
<proteinExistence type="predicted"/>
<dbReference type="Proteomes" id="UP001190700">
    <property type="component" value="Unassembled WGS sequence"/>
</dbReference>
<name>A0AAE0C703_9CHLO</name>
<comment type="caution">
    <text evidence="1">The sequence shown here is derived from an EMBL/GenBank/DDBJ whole genome shotgun (WGS) entry which is preliminary data.</text>
</comment>
<keyword evidence="2" id="KW-1185">Reference proteome</keyword>
<organism evidence="1 2">
    <name type="scientific">Cymbomonas tetramitiformis</name>
    <dbReference type="NCBI Taxonomy" id="36881"/>
    <lineage>
        <taxon>Eukaryota</taxon>
        <taxon>Viridiplantae</taxon>
        <taxon>Chlorophyta</taxon>
        <taxon>Pyramimonadophyceae</taxon>
        <taxon>Pyramimonadales</taxon>
        <taxon>Pyramimonadaceae</taxon>
        <taxon>Cymbomonas</taxon>
    </lineage>
</organism>
<sequence>MDSENAGEWIKPLEVPQLPPDSALRALLGYLELDDIEKVTKHLNLSGKSVDALCYSSHQRYMKKAAVHGRNKESDDTSLFLNKEAEEQSQKQRERNSWFVYRRKLYAKKNTMTIEDHIARTFAAYGEIQPGSDATSPDIVTCVGVVRMCRDTGILDNKLGYLEIDDIYEKRQQEALSKYATSSSTEKPPSEHGLYLHSFTKVLESIAAVKFPEKRTEELMQAFVDAHIGPLGKSKGEPFEYEELLTRGNLELWRTHEAMLRKIFAHYATLDYISANLVSWKGVRENNSTLNIDEFLMFMINFQVNPVLLSRRQLIETLRFVDKHNDADETVDALLFPALFECLARIAVSIVENLPAKLADSRTTVTDLKAMRRFMSFLPQFQRTRFEAILERRGYNTRTTRRGVKKPEQYQAVASEILQKNTQKVQQWEQQYKAYQLYLRHEAQMRTISRHNHHHALAADSGVLAKFGRRGAGSGPLLGGSNNAEDPDSLNVTVSSLQDYIENRLPPLRTLSREQRRVKKEFQDDVSLFENKLEHVSWLRPYDEMRNWKSASSLPN</sequence>
<dbReference type="AlphaFoldDB" id="A0AAE0C703"/>
<evidence type="ECO:0000313" key="1">
    <source>
        <dbReference type="EMBL" id="KAK3248580.1"/>
    </source>
</evidence>
<reference evidence="1 2" key="1">
    <citation type="journal article" date="2015" name="Genome Biol. Evol.">
        <title>Comparative Genomics of a Bacterivorous Green Alga Reveals Evolutionary Causalities and Consequences of Phago-Mixotrophic Mode of Nutrition.</title>
        <authorList>
            <person name="Burns J.A."/>
            <person name="Paasch A."/>
            <person name="Narechania A."/>
            <person name="Kim E."/>
        </authorList>
    </citation>
    <scope>NUCLEOTIDE SEQUENCE [LARGE SCALE GENOMIC DNA]</scope>
    <source>
        <strain evidence="1 2">PLY_AMNH</strain>
    </source>
</reference>
<protein>
    <submittedName>
        <fullName evidence="1">Uncharacterized protein</fullName>
    </submittedName>
</protein>
<dbReference type="InterPro" id="IPR011992">
    <property type="entry name" value="EF-hand-dom_pair"/>
</dbReference>
<dbReference type="SUPFAM" id="SSF47473">
    <property type="entry name" value="EF-hand"/>
    <property type="match status" value="1"/>
</dbReference>
<accession>A0AAE0C703</accession>
<gene>
    <name evidence="1" type="ORF">CYMTET_41956</name>
</gene>